<dbReference type="OrthoDB" id="656418at2759"/>
<reference evidence="2 3" key="1">
    <citation type="submission" date="2016-09" db="EMBL/GenBank/DDBJ databases">
        <title>The draft genome of Dichanthelium oligosanthes: A C3 panicoid grass species.</title>
        <authorList>
            <person name="Studer A.J."/>
            <person name="Schnable J.C."/>
            <person name="Brutnell T.P."/>
        </authorList>
    </citation>
    <scope>NUCLEOTIDE SEQUENCE [LARGE SCALE GENOMIC DNA]</scope>
    <source>
        <strain evidence="3">cv. Kellogg 1175</strain>
        <tissue evidence="2">Leaf</tissue>
    </source>
</reference>
<gene>
    <name evidence="2" type="ORF">BAE44_0009270</name>
</gene>
<comment type="caution">
    <text evidence="2">The sequence shown here is derived from an EMBL/GenBank/DDBJ whole genome shotgun (WGS) entry which is preliminary data.</text>
</comment>
<feature type="region of interest" description="Disordered" evidence="1">
    <location>
        <begin position="1"/>
        <end position="34"/>
    </location>
</feature>
<name>A0A1E5VX82_9POAL</name>
<organism evidence="2 3">
    <name type="scientific">Dichanthelium oligosanthes</name>
    <dbReference type="NCBI Taxonomy" id="888268"/>
    <lineage>
        <taxon>Eukaryota</taxon>
        <taxon>Viridiplantae</taxon>
        <taxon>Streptophyta</taxon>
        <taxon>Embryophyta</taxon>
        <taxon>Tracheophyta</taxon>
        <taxon>Spermatophyta</taxon>
        <taxon>Magnoliopsida</taxon>
        <taxon>Liliopsida</taxon>
        <taxon>Poales</taxon>
        <taxon>Poaceae</taxon>
        <taxon>PACMAD clade</taxon>
        <taxon>Panicoideae</taxon>
        <taxon>Panicodae</taxon>
        <taxon>Paniceae</taxon>
        <taxon>Dichantheliinae</taxon>
        <taxon>Dichanthelium</taxon>
    </lineage>
</organism>
<dbReference type="AlphaFoldDB" id="A0A1E5VX82"/>
<evidence type="ECO:0000256" key="1">
    <source>
        <dbReference type="SAM" id="MobiDB-lite"/>
    </source>
</evidence>
<keyword evidence="3" id="KW-1185">Reference proteome</keyword>
<evidence type="ECO:0000313" key="3">
    <source>
        <dbReference type="Proteomes" id="UP000095767"/>
    </source>
</evidence>
<sequence>MAAGGPSRLGHAPTRRSARPSAVELATHNGGGRPIAAVGTRHAWPRRVASTALKLRIFSSSLAAKWTWPMGIHLLAFVAARGFLQVFQVSAPLLWPLNLWLPLARHLPEACAAFYGALASHAARLRATVRSSRRRRGGSDSMLDEYFHHALLTLSD</sequence>
<dbReference type="EMBL" id="LWDX02027030">
    <property type="protein sequence ID" value="OEL29714.1"/>
    <property type="molecule type" value="Genomic_DNA"/>
</dbReference>
<accession>A0A1E5VX82</accession>
<protein>
    <submittedName>
        <fullName evidence="2">Uncharacterized protein</fullName>
    </submittedName>
</protein>
<proteinExistence type="predicted"/>
<dbReference type="Proteomes" id="UP000095767">
    <property type="component" value="Unassembled WGS sequence"/>
</dbReference>
<evidence type="ECO:0000313" key="2">
    <source>
        <dbReference type="EMBL" id="OEL29714.1"/>
    </source>
</evidence>